<reference evidence="4 5" key="1">
    <citation type="submission" date="2018-05" db="EMBL/GenBank/DDBJ databases">
        <title>Evolution of GPA BGCs.</title>
        <authorList>
            <person name="Waglechner N."/>
            <person name="Wright G.D."/>
        </authorList>
    </citation>
    <scope>NUCLEOTIDE SEQUENCE [LARGE SCALE GENOMIC DNA]</scope>
    <source>
        <strain evidence="4 5">A82846</strain>
    </source>
</reference>
<dbReference type="Pfam" id="PF00582">
    <property type="entry name" value="Usp"/>
    <property type="match status" value="1"/>
</dbReference>
<comment type="similarity">
    <text evidence="1">Belongs to the universal stress protein A family.</text>
</comment>
<dbReference type="InterPro" id="IPR006015">
    <property type="entry name" value="Universal_stress_UspA"/>
</dbReference>
<gene>
    <name evidence="4" type="ORF">DMH04_17845</name>
</gene>
<sequence length="273" mass="28748">MRSGWPRAAVPSPEPRRPMQFRRCPPRSSAAGRGSGGGLASAGLCGSLFLHYVCTLVSTVAGMGDLGIGPPATREEVESPELVGAPGGIAELPTRGPLTSKRVKEDIMSKPIIVGVDGSAVSIAALRWAVDEAARRGTAVTAVNAWHSDPTTAGLSRLDLIQLRPRTEVLDAQRQLLASAVAEVENNGNVLVERVLLEGQPGPVLVSAAEQGELLVVGSHGYSRLYEALLGSVSSYCVHHSPRPVVVIPDAHRKHDKVAEPVQSTQLTMGPLY</sequence>
<protein>
    <recommendedName>
        <fullName evidence="3">UspA domain-containing protein</fullName>
    </recommendedName>
</protein>
<dbReference type="PANTHER" id="PTHR31964:SF113">
    <property type="entry name" value="USPA DOMAIN-CONTAINING PROTEIN"/>
    <property type="match status" value="1"/>
</dbReference>
<dbReference type="Proteomes" id="UP000287547">
    <property type="component" value="Unassembled WGS sequence"/>
</dbReference>
<dbReference type="AlphaFoldDB" id="A0A428ZB93"/>
<dbReference type="SUPFAM" id="SSF52402">
    <property type="entry name" value="Adenine nucleotide alpha hydrolases-like"/>
    <property type="match status" value="1"/>
</dbReference>
<dbReference type="OrthoDB" id="5244367at2"/>
<dbReference type="PRINTS" id="PR01438">
    <property type="entry name" value="UNVRSLSTRESS"/>
</dbReference>
<evidence type="ECO:0000259" key="3">
    <source>
        <dbReference type="Pfam" id="PF00582"/>
    </source>
</evidence>
<evidence type="ECO:0000256" key="2">
    <source>
        <dbReference type="SAM" id="MobiDB-lite"/>
    </source>
</evidence>
<dbReference type="EMBL" id="QHKI01000013">
    <property type="protein sequence ID" value="RSM85301.1"/>
    <property type="molecule type" value="Genomic_DNA"/>
</dbReference>
<evidence type="ECO:0000313" key="4">
    <source>
        <dbReference type="EMBL" id="RSM85301.1"/>
    </source>
</evidence>
<organism evidence="4 5">
    <name type="scientific">Kibdelosporangium aridum</name>
    <dbReference type="NCBI Taxonomy" id="2030"/>
    <lineage>
        <taxon>Bacteria</taxon>
        <taxon>Bacillati</taxon>
        <taxon>Actinomycetota</taxon>
        <taxon>Actinomycetes</taxon>
        <taxon>Pseudonocardiales</taxon>
        <taxon>Pseudonocardiaceae</taxon>
        <taxon>Kibdelosporangium</taxon>
    </lineage>
</organism>
<dbReference type="PANTHER" id="PTHR31964">
    <property type="entry name" value="ADENINE NUCLEOTIDE ALPHA HYDROLASES-LIKE SUPERFAMILY PROTEIN"/>
    <property type="match status" value="1"/>
</dbReference>
<comment type="caution">
    <text evidence="4">The sequence shown here is derived from an EMBL/GenBank/DDBJ whole genome shotgun (WGS) entry which is preliminary data.</text>
</comment>
<proteinExistence type="inferred from homology"/>
<dbReference type="CDD" id="cd23659">
    <property type="entry name" value="USP_At3g01520-like"/>
    <property type="match status" value="1"/>
</dbReference>
<feature type="region of interest" description="Disordered" evidence="2">
    <location>
        <begin position="1"/>
        <end position="37"/>
    </location>
</feature>
<feature type="domain" description="UspA" evidence="3">
    <location>
        <begin position="108"/>
        <end position="249"/>
    </location>
</feature>
<evidence type="ECO:0000313" key="5">
    <source>
        <dbReference type="Proteomes" id="UP000287547"/>
    </source>
</evidence>
<name>A0A428ZB93_KIBAR</name>
<dbReference type="Gene3D" id="3.40.50.620">
    <property type="entry name" value="HUPs"/>
    <property type="match status" value="1"/>
</dbReference>
<dbReference type="InterPro" id="IPR014729">
    <property type="entry name" value="Rossmann-like_a/b/a_fold"/>
</dbReference>
<evidence type="ECO:0000256" key="1">
    <source>
        <dbReference type="ARBA" id="ARBA00008791"/>
    </source>
</evidence>
<dbReference type="InterPro" id="IPR006016">
    <property type="entry name" value="UspA"/>
</dbReference>
<accession>A0A428ZB93</accession>